<dbReference type="PROSITE" id="PS51935">
    <property type="entry name" value="NLPC_P60"/>
    <property type="match status" value="1"/>
</dbReference>
<keyword evidence="3" id="KW-0378">Hydrolase</keyword>
<dbReference type="Gene3D" id="3.90.1720.10">
    <property type="entry name" value="endopeptidase domain like (from Nostoc punctiforme)"/>
    <property type="match status" value="1"/>
</dbReference>
<evidence type="ECO:0000256" key="2">
    <source>
        <dbReference type="ARBA" id="ARBA00022670"/>
    </source>
</evidence>
<feature type="region of interest" description="Disordered" evidence="5">
    <location>
        <begin position="1"/>
        <end position="30"/>
    </location>
</feature>
<name>A0A4R4Y0P0_9PSEU</name>
<feature type="domain" description="NlpC/P60" evidence="6">
    <location>
        <begin position="201"/>
        <end position="325"/>
    </location>
</feature>
<evidence type="ECO:0000256" key="4">
    <source>
        <dbReference type="ARBA" id="ARBA00022807"/>
    </source>
</evidence>
<gene>
    <name evidence="7" type="ORF">E1288_39960</name>
</gene>
<dbReference type="InterPro" id="IPR038765">
    <property type="entry name" value="Papain-like_cys_pep_sf"/>
</dbReference>
<feature type="compositionally biased region" description="Gly residues" evidence="5">
    <location>
        <begin position="1"/>
        <end position="24"/>
    </location>
</feature>
<keyword evidence="8" id="KW-1185">Reference proteome</keyword>
<evidence type="ECO:0000256" key="3">
    <source>
        <dbReference type="ARBA" id="ARBA00022801"/>
    </source>
</evidence>
<dbReference type="Proteomes" id="UP000294947">
    <property type="component" value="Unassembled WGS sequence"/>
</dbReference>
<feature type="compositionally biased region" description="Pro residues" evidence="5">
    <location>
        <begin position="155"/>
        <end position="164"/>
    </location>
</feature>
<sequence>MGTVLSGGGTGGCTRTGGVGGGQQQLGDRTWSDEQMTNAHTIIATTSARGLPRRAAVIAIATAIVESDLVNVDYGDRDSLGLFQQRPSMGWGTPAEVTTPTYATGAFLDRLVLEDDWDDLGTAAQRVQRSAFPDRYGKREAQATALVDRFWTGPDNPPSGPPPGAQQAGLSPVVTGCPDQGASNVPLDPAQLPPGFTLPPDPRQRTVVSFALAQLGKPYVWGAKGPAAYDCSGLTQASWSAAGVPIPAGTTTQVTAGAAVPSLAAVQPGDLLFIPGSLGSPSNPRHVGVYIGDGLLVNAYDETKGVVLENVRAWAGEIVSIRRPAQPAIPAPPLKGEPRT</sequence>
<keyword evidence="4" id="KW-0788">Thiol protease</keyword>
<evidence type="ECO:0000313" key="7">
    <source>
        <dbReference type="EMBL" id="TDD37791.1"/>
    </source>
</evidence>
<protein>
    <submittedName>
        <fullName evidence="7">NlpC/P60 family protein</fullName>
    </submittedName>
</protein>
<dbReference type="InterPro" id="IPR051794">
    <property type="entry name" value="PG_Endopeptidase_C40"/>
</dbReference>
<organism evidence="7 8">
    <name type="scientific">Saccharopolyspora elongata</name>
    <dbReference type="NCBI Taxonomy" id="2530387"/>
    <lineage>
        <taxon>Bacteria</taxon>
        <taxon>Bacillati</taxon>
        <taxon>Actinomycetota</taxon>
        <taxon>Actinomycetes</taxon>
        <taxon>Pseudonocardiales</taxon>
        <taxon>Pseudonocardiaceae</taxon>
        <taxon>Saccharopolyspora</taxon>
    </lineage>
</organism>
<proteinExistence type="inferred from homology"/>
<dbReference type="PANTHER" id="PTHR47359">
    <property type="entry name" value="PEPTIDOGLYCAN DL-ENDOPEPTIDASE CWLO"/>
    <property type="match status" value="1"/>
</dbReference>
<comment type="similarity">
    <text evidence="1">Belongs to the peptidase C40 family.</text>
</comment>
<evidence type="ECO:0000256" key="5">
    <source>
        <dbReference type="SAM" id="MobiDB-lite"/>
    </source>
</evidence>
<evidence type="ECO:0000259" key="6">
    <source>
        <dbReference type="PROSITE" id="PS51935"/>
    </source>
</evidence>
<dbReference type="GO" id="GO:0008234">
    <property type="term" value="F:cysteine-type peptidase activity"/>
    <property type="evidence" value="ECO:0007669"/>
    <property type="project" value="UniProtKB-KW"/>
</dbReference>
<accession>A0A4R4Y0P0</accession>
<keyword evidence="2" id="KW-0645">Protease</keyword>
<dbReference type="SUPFAM" id="SSF54001">
    <property type="entry name" value="Cysteine proteinases"/>
    <property type="match status" value="1"/>
</dbReference>
<dbReference type="OrthoDB" id="5496837at2"/>
<feature type="region of interest" description="Disordered" evidence="5">
    <location>
        <begin position="150"/>
        <end position="185"/>
    </location>
</feature>
<dbReference type="PANTHER" id="PTHR47359:SF3">
    <property type="entry name" value="NLP_P60 DOMAIN-CONTAINING PROTEIN-RELATED"/>
    <property type="match status" value="1"/>
</dbReference>
<dbReference type="AlphaFoldDB" id="A0A4R4Y0P0"/>
<dbReference type="InterPro" id="IPR000064">
    <property type="entry name" value="NLP_P60_dom"/>
</dbReference>
<evidence type="ECO:0000313" key="8">
    <source>
        <dbReference type="Proteomes" id="UP000294947"/>
    </source>
</evidence>
<evidence type="ECO:0000256" key="1">
    <source>
        <dbReference type="ARBA" id="ARBA00007074"/>
    </source>
</evidence>
<comment type="caution">
    <text evidence="7">The sequence shown here is derived from an EMBL/GenBank/DDBJ whole genome shotgun (WGS) entry which is preliminary data.</text>
</comment>
<dbReference type="GO" id="GO:0006508">
    <property type="term" value="P:proteolysis"/>
    <property type="evidence" value="ECO:0007669"/>
    <property type="project" value="UniProtKB-KW"/>
</dbReference>
<reference evidence="7 8" key="1">
    <citation type="submission" date="2019-03" db="EMBL/GenBank/DDBJ databases">
        <title>Draft genome sequences of novel Actinobacteria.</title>
        <authorList>
            <person name="Sahin N."/>
            <person name="Ay H."/>
            <person name="Saygin H."/>
        </authorList>
    </citation>
    <scope>NUCLEOTIDE SEQUENCE [LARGE SCALE GENOMIC DNA]</scope>
    <source>
        <strain evidence="7 8">7K502</strain>
    </source>
</reference>
<dbReference type="Pfam" id="PF00877">
    <property type="entry name" value="NLPC_P60"/>
    <property type="match status" value="1"/>
</dbReference>
<dbReference type="EMBL" id="SMKW01000092">
    <property type="protein sequence ID" value="TDD37791.1"/>
    <property type="molecule type" value="Genomic_DNA"/>
</dbReference>